<organism evidence="1 2">
    <name type="scientific">Hoylesella timonensis CRIS 5C-B1</name>
    <dbReference type="NCBI Taxonomy" id="679189"/>
    <lineage>
        <taxon>Bacteria</taxon>
        <taxon>Pseudomonadati</taxon>
        <taxon>Bacteroidota</taxon>
        <taxon>Bacteroidia</taxon>
        <taxon>Bacteroidales</taxon>
        <taxon>Prevotellaceae</taxon>
        <taxon>Hoylesella</taxon>
    </lineage>
</organism>
<proteinExistence type="predicted"/>
<gene>
    <name evidence="1" type="ORF">HMPREF9019_0056</name>
</gene>
<comment type="caution">
    <text evidence="1">The sequence shown here is derived from an EMBL/GenBank/DDBJ whole genome shotgun (WGS) entry which is preliminary data.</text>
</comment>
<dbReference type="EMBL" id="ADEF01000044">
    <property type="protein sequence ID" value="EFA97248.1"/>
    <property type="molecule type" value="Genomic_DNA"/>
</dbReference>
<name>D1W067_9BACT</name>
<reference evidence="1 2" key="1">
    <citation type="submission" date="2009-12" db="EMBL/GenBank/DDBJ databases">
        <title>Genome Sequence of Prevotella timonensis CRIS 5C-B1.</title>
        <authorList>
            <person name="Durkin A.S."/>
            <person name="Madupu R."/>
            <person name="Torralba M."/>
            <person name="Methe B."/>
            <person name="Sutton G."/>
            <person name="Strausberg R.L."/>
            <person name="Nelson K.E."/>
        </authorList>
    </citation>
    <scope>NUCLEOTIDE SEQUENCE [LARGE SCALE GENOMIC DNA]</scope>
    <source>
        <strain evidence="1 2">CRIS 5C-B1</strain>
    </source>
</reference>
<protein>
    <submittedName>
        <fullName evidence="1">Uncharacterized protein</fullName>
    </submittedName>
</protein>
<accession>D1W067</accession>
<evidence type="ECO:0000313" key="1">
    <source>
        <dbReference type="EMBL" id="EFA97248.1"/>
    </source>
</evidence>
<dbReference type="Proteomes" id="UP000004001">
    <property type="component" value="Unassembled WGS sequence"/>
</dbReference>
<evidence type="ECO:0000313" key="2">
    <source>
        <dbReference type="Proteomes" id="UP000004001"/>
    </source>
</evidence>
<sequence length="90" mass="10230">MEAVQENSSIKRTFQQPIYAKIVQAETKKSLLILVRRSLSYAKRIRAERNQACLKLLRRSLFYAKIGIYSELYNCFVEIIMGADKGGAAG</sequence>
<keyword evidence="2" id="KW-1185">Reference proteome</keyword>
<dbReference type="AlphaFoldDB" id="D1W067"/>